<sequence>MKRRRAEKKVYQRQVVPRQNAVQVAEDELARTIATVTQQHKEAIQADRLQRAKERSQTAGKDHQARPVATPQKTSRASQPKCDFTSLYVQLSRCRTLQGIKLLSPIRQQDFIGSKLDQTIVDAMQRLRNLADETRRMHGA</sequence>
<evidence type="ECO:0000256" key="1">
    <source>
        <dbReference type="SAM" id="MobiDB-lite"/>
    </source>
</evidence>
<dbReference type="EMBL" id="JANPWZ010003518">
    <property type="protein sequence ID" value="KAJ3552293.1"/>
    <property type="molecule type" value="Genomic_DNA"/>
</dbReference>
<proteinExistence type="predicted"/>
<accession>A0A9W8N3F1</accession>
<reference evidence="2" key="1">
    <citation type="submission" date="2022-07" db="EMBL/GenBank/DDBJ databases">
        <title>Genome Sequence of Xylaria arbuscula.</title>
        <authorList>
            <person name="Buettner E."/>
        </authorList>
    </citation>
    <scope>NUCLEOTIDE SEQUENCE</scope>
    <source>
        <strain evidence="2">VT107</strain>
    </source>
</reference>
<evidence type="ECO:0000313" key="3">
    <source>
        <dbReference type="Proteomes" id="UP001148614"/>
    </source>
</evidence>
<organism evidence="2 3">
    <name type="scientific">Xylaria arbuscula</name>
    <dbReference type="NCBI Taxonomy" id="114810"/>
    <lineage>
        <taxon>Eukaryota</taxon>
        <taxon>Fungi</taxon>
        <taxon>Dikarya</taxon>
        <taxon>Ascomycota</taxon>
        <taxon>Pezizomycotina</taxon>
        <taxon>Sordariomycetes</taxon>
        <taxon>Xylariomycetidae</taxon>
        <taxon>Xylariales</taxon>
        <taxon>Xylariaceae</taxon>
        <taxon>Xylaria</taxon>
    </lineage>
</organism>
<dbReference type="AlphaFoldDB" id="A0A9W8N3F1"/>
<name>A0A9W8N3F1_9PEZI</name>
<feature type="region of interest" description="Disordered" evidence="1">
    <location>
        <begin position="40"/>
        <end position="80"/>
    </location>
</feature>
<evidence type="ECO:0000313" key="2">
    <source>
        <dbReference type="EMBL" id="KAJ3552293.1"/>
    </source>
</evidence>
<keyword evidence="3" id="KW-1185">Reference proteome</keyword>
<dbReference type="VEuPathDB" id="FungiDB:F4678DRAFT_473133"/>
<feature type="compositionally biased region" description="Basic and acidic residues" evidence="1">
    <location>
        <begin position="40"/>
        <end position="65"/>
    </location>
</feature>
<gene>
    <name evidence="2" type="ORF">NPX13_g11152</name>
</gene>
<comment type="caution">
    <text evidence="2">The sequence shown here is derived from an EMBL/GenBank/DDBJ whole genome shotgun (WGS) entry which is preliminary data.</text>
</comment>
<protein>
    <submittedName>
        <fullName evidence="2">Uncharacterized protein</fullName>
    </submittedName>
</protein>
<dbReference type="Proteomes" id="UP001148614">
    <property type="component" value="Unassembled WGS sequence"/>
</dbReference>